<evidence type="ECO:0000313" key="2">
    <source>
        <dbReference type="Proteomes" id="UP001500655"/>
    </source>
</evidence>
<keyword evidence="2" id="KW-1185">Reference proteome</keyword>
<dbReference type="Proteomes" id="UP001500655">
    <property type="component" value="Unassembled WGS sequence"/>
</dbReference>
<sequence length="164" mass="18032">MVAGNDPVLVHNNDACEVDDGNSLENPIEWEAGRPDVDGGKQAFIPMNRWTTNASNFKPGEHTFVVMPDRSIRAFHTDDMFDLFPDWNKPGPGHTSLSRGKPVIMAGNFIVDAKGVITDINQVSGHYRPKLNGRNTALRDIAVDALNRAGFSAHPSAWNPLKGW</sequence>
<accession>A0ABP4WZ43</accession>
<proteinExistence type="predicted"/>
<reference evidence="2" key="1">
    <citation type="journal article" date="2019" name="Int. J. Syst. Evol. Microbiol.">
        <title>The Global Catalogue of Microorganisms (GCM) 10K type strain sequencing project: providing services to taxonomists for standard genome sequencing and annotation.</title>
        <authorList>
            <consortium name="The Broad Institute Genomics Platform"/>
            <consortium name="The Broad Institute Genome Sequencing Center for Infectious Disease"/>
            <person name="Wu L."/>
            <person name="Ma J."/>
        </authorList>
    </citation>
    <scope>NUCLEOTIDE SEQUENCE [LARGE SCALE GENOMIC DNA]</scope>
    <source>
        <strain evidence="2">JCM 13249</strain>
    </source>
</reference>
<organism evidence="1 2">
    <name type="scientific">Luedemannella helvata</name>
    <dbReference type="NCBI Taxonomy" id="349315"/>
    <lineage>
        <taxon>Bacteria</taxon>
        <taxon>Bacillati</taxon>
        <taxon>Actinomycetota</taxon>
        <taxon>Actinomycetes</taxon>
        <taxon>Micromonosporales</taxon>
        <taxon>Micromonosporaceae</taxon>
        <taxon>Luedemannella</taxon>
    </lineage>
</organism>
<dbReference type="EMBL" id="BAAALS010000019">
    <property type="protein sequence ID" value="GAA1763851.1"/>
    <property type="molecule type" value="Genomic_DNA"/>
</dbReference>
<gene>
    <name evidence="1" type="ORF">GCM10009681_38650</name>
</gene>
<dbReference type="RefSeq" id="WP_344083673.1">
    <property type="nucleotide sequence ID" value="NZ_BAAALS010000019.1"/>
</dbReference>
<name>A0ABP4WZ43_9ACTN</name>
<comment type="caution">
    <text evidence="1">The sequence shown here is derived from an EMBL/GenBank/DDBJ whole genome shotgun (WGS) entry which is preliminary data.</text>
</comment>
<protein>
    <submittedName>
        <fullName evidence="1">Uncharacterized protein</fullName>
    </submittedName>
</protein>
<evidence type="ECO:0000313" key="1">
    <source>
        <dbReference type="EMBL" id="GAA1763851.1"/>
    </source>
</evidence>